<dbReference type="AlphaFoldDB" id="A0A6M3LQE7"/>
<dbReference type="EMBL" id="MT143268">
    <property type="protein sequence ID" value="QJA94875.1"/>
    <property type="molecule type" value="Genomic_DNA"/>
</dbReference>
<sequence>MDVSTTQIKRYLEKFKPELKEGIANLICDGEAFVNSFDAPSVKIVLEVISKQAHREIDQILALIREGKFNEDEEIRRIRQHCIGLNTILDIIVVWNSNLETLNRHLEKME</sequence>
<evidence type="ECO:0000313" key="1">
    <source>
        <dbReference type="EMBL" id="QJA94875.1"/>
    </source>
</evidence>
<proteinExistence type="predicted"/>
<reference evidence="1" key="1">
    <citation type="submission" date="2020-03" db="EMBL/GenBank/DDBJ databases">
        <title>The deep terrestrial virosphere.</title>
        <authorList>
            <person name="Holmfeldt K."/>
            <person name="Nilsson E."/>
            <person name="Simone D."/>
            <person name="Lopez-Fernandez M."/>
            <person name="Wu X."/>
            <person name="de Brujin I."/>
            <person name="Lundin D."/>
            <person name="Andersson A."/>
            <person name="Bertilsson S."/>
            <person name="Dopson M."/>
        </authorList>
    </citation>
    <scope>NUCLEOTIDE SEQUENCE</scope>
    <source>
        <strain evidence="1">MM415B03709</strain>
    </source>
</reference>
<name>A0A6M3LQE7_9ZZZZ</name>
<gene>
    <name evidence="1" type="ORF">MM415B03709_0002</name>
</gene>
<protein>
    <submittedName>
        <fullName evidence="1">Uncharacterized protein</fullName>
    </submittedName>
</protein>
<organism evidence="1">
    <name type="scientific">viral metagenome</name>
    <dbReference type="NCBI Taxonomy" id="1070528"/>
    <lineage>
        <taxon>unclassified sequences</taxon>
        <taxon>metagenomes</taxon>
        <taxon>organismal metagenomes</taxon>
    </lineage>
</organism>
<accession>A0A6M3LQE7</accession>